<dbReference type="EMBL" id="CAXAMM010038940">
    <property type="protein sequence ID" value="CAK9082330.1"/>
    <property type="molecule type" value="Genomic_DNA"/>
</dbReference>
<sequence>MSRLFLPLALALSLCAGPSHAQLMRRATPSHRGRLQRALREALAKVTAQRVLFVEETLRASYEAFPKDAKGNLPPHQALPALARAYFAKEHGWLVRGLEPPGAPIIAPGETYQAAKAPKERGAGDLYAVHALEDKAPELAAALKEAALSPVTRAAGLSLADVAQAVAALEQILLEESVTLVREAYVLNGLETDMQRLPGSIPEDQALEVLLSYLLLFRNGVPIDMTNATKHRLIKERARKTVLWPPMKRFVDEALEGSEGERSWAEVKEATMQMAKQFGRWQNSECEEMRSTLRKMEHAPGRVRLEDFHGSPKFTNYQFTEKEDYLQQAGILEEKAGERSVLIANYLLGASNCIASSEYFSVCCLNECEVLVNQFEAAVQAPGAPVSQVMQVARELNASAVDELADAADESQVVVWHTAGFRHWLHRAFPYQCPRPTASEDQALQAELAEAQEWMKMDEAARQKWKPLVVHPSECTRLPQWHEEEEEATHGVVELEV</sequence>
<gene>
    <name evidence="2" type="ORF">SCF082_LOCUS39134</name>
</gene>
<evidence type="ECO:0000313" key="2">
    <source>
        <dbReference type="EMBL" id="CAK9082330.1"/>
    </source>
</evidence>
<accession>A0ABP0Q240</accession>
<dbReference type="Proteomes" id="UP001642464">
    <property type="component" value="Unassembled WGS sequence"/>
</dbReference>
<protein>
    <submittedName>
        <fullName evidence="2">Mitochondrial</fullName>
    </submittedName>
</protein>
<name>A0ABP0Q240_9DINO</name>
<evidence type="ECO:0000256" key="1">
    <source>
        <dbReference type="SAM" id="SignalP"/>
    </source>
</evidence>
<proteinExistence type="predicted"/>
<keyword evidence="1" id="KW-0732">Signal</keyword>
<feature type="chain" id="PRO_5045194537" evidence="1">
    <location>
        <begin position="22"/>
        <end position="497"/>
    </location>
</feature>
<comment type="caution">
    <text evidence="2">The sequence shown here is derived from an EMBL/GenBank/DDBJ whole genome shotgun (WGS) entry which is preliminary data.</text>
</comment>
<keyword evidence="3" id="KW-1185">Reference proteome</keyword>
<feature type="signal peptide" evidence="1">
    <location>
        <begin position="1"/>
        <end position="21"/>
    </location>
</feature>
<evidence type="ECO:0000313" key="3">
    <source>
        <dbReference type="Proteomes" id="UP001642464"/>
    </source>
</evidence>
<organism evidence="2 3">
    <name type="scientific">Durusdinium trenchii</name>
    <dbReference type="NCBI Taxonomy" id="1381693"/>
    <lineage>
        <taxon>Eukaryota</taxon>
        <taxon>Sar</taxon>
        <taxon>Alveolata</taxon>
        <taxon>Dinophyceae</taxon>
        <taxon>Suessiales</taxon>
        <taxon>Symbiodiniaceae</taxon>
        <taxon>Durusdinium</taxon>
    </lineage>
</organism>
<reference evidence="2 3" key="1">
    <citation type="submission" date="2024-02" db="EMBL/GenBank/DDBJ databases">
        <authorList>
            <person name="Chen Y."/>
            <person name="Shah S."/>
            <person name="Dougan E. K."/>
            <person name="Thang M."/>
            <person name="Chan C."/>
        </authorList>
    </citation>
    <scope>NUCLEOTIDE SEQUENCE [LARGE SCALE GENOMIC DNA]</scope>
</reference>